<accession>A0A4Y1VIK5</accession>
<proteinExistence type="predicted"/>
<dbReference type="EMBL" id="AP019724">
    <property type="protein sequence ID" value="BBK87469.1"/>
    <property type="molecule type" value="Genomic_DNA"/>
</dbReference>
<protein>
    <submittedName>
        <fullName evidence="1">Uncharacterized protein</fullName>
    </submittedName>
</protein>
<dbReference type="KEGG" id="bun:Bun01g_18390"/>
<name>A0A4Y1VIK5_BACUN</name>
<evidence type="ECO:0000313" key="1">
    <source>
        <dbReference type="EMBL" id="BBK87469.1"/>
    </source>
</evidence>
<dbReference type="AlphaFoldDB" id="A0A4Y1VIK5"/>
<sequence>MSMTKRFVMKNLFYFPKVLGSGRIQVSSDTNRMELKYACPKRNLKGKSLLVLKNKRTSGFPELGLKWSMP</sequence>
<gene>
    <name evidence="1" type="ORF">Bun01g_18390</name>
</gene>
<reference evidence="1 2" key="1">
    <citation type="submission" date="2019-06" db="EMBL/GenBank/DDBJ databases">
        <title>Complete genome sequence of Bacteroides uniformis NBRC 113350.</title>
        <authorList>
            <person name="Miura T."/>
            <person name="Furukawa M."/>
            <person name="Shimamura M."/>
            <person name="Ohyama Y."/>
            <person name="Yamazoe A."/>
            <person name="Kawasaki H."/>
        </authorList>
    </citation>
    <scope>NUCLEOTIDE SEQUENCE [LARGE SCALE GENOMIC DNA]</scope>
    <source>
        <strain evidence="1 2">NBRC 113350</strain>
    </source>
</reference>
<organism evidence="1 2">
    <name type="scientific">Bacteroides uniformis</name>
    <dbReference type="NCBI Taxonomy" id="820"/>
    <lineage>
        <taxon>Bacteria</taxon>
        <taxon>Pseudomonadati</taxon>
        <taxon>Bacteroidota</taxon>
        <taxon>Bacteroidia</taxon>
        <taxon>Bacteroidales</taxon>
        <taxon>Bacteroidaceae</taxon>
        <taxon>Bacteroides</taxon>
    </lineage>
</organism>
<evidence type="ECO:0000313" key="2">
    <source>
        <dbReference type="Proteomes" id="UP000320533"/>
    </source>
</evidence>
<dbReference type="Proteomes" id="UP000320533">
    <property type="component" value="Chromosome"/>
</dbReference>